<name>A0A0R1ZT78_9LACO</name>
<proteinExistence type="inferred from homology"/>
<evidence type="ECO:0000313" key="6">
    <source>
        <dbReference type="Proteomes" id="UP000051679"/>
    </source>
</evidence>
<dbReference type="Proteomes" id="UP000051679">
    <property type="component" value="Unassembled WGS sequence"/>
</dbReference>
<dbReference type="SUPFAM" id="SSF52540">
    <property type="entry name" value="P-loop containing nucleoside triphosphate hydrolases"/>
    <property type="match status" value="1"/>
</dbReference>
<keyword evidence="6" id="KW-1185">Reference proteome</keyword>
<evidence type="ECO:0000313" key="5">
    <source>
        <dbReference type="EMBL" id="KRM54905.1"/>
    </source>
</evidence>
<dbReference type="GO" id="GO:0005524">
    <property type="term" value="F:ATP binding"/>
    <property type="evidence" value="ECO:0007669"/>
    <property type="project" value="UniProtKB-UniRule"/>
</dbReference>
<dbReference type="EMBL" id="AYYO01000041">
    <property type="protein sequence ID" value="KRM54905.1"/>
    <property type="molecule type" value="Genomic_DNA"/>
</dbReference>
<comment type="function">
    <text evidence="3">Catalyzes the phosphorylation of the 3'-hydroxyl group of dephosphocoenzyme A to form coenzyme A.</text>
</comment>
<accession>A0A0R1ZT78</accession>
<evidence type="ECO:0000256" key="2">
    <source>
        <dbReference type="ARBA" id="ARBA00022840"/>
    </source>
</evidence>
<keyword evidence="2 3" id="KW-0067">ATP-binding</keyword>
<keyword evidence="3" id="KW-0808">Transferase</keyword>
<evidence type="ECO:0000256" key="3">
    <source>
        <dbReference type="HAMAP-Rule" id="MF_00376"/>
    </source>
</evidence>
<dbReference type="PROSITE" id="PS51219">
    <property type="entry name" value="DPCK"/>
    <property type="match status" value="1"/>
</dbReference>
<dbReference type="InterPro" id="IPR001977">
    <property type="entry name" value="Depp_CoAkinase"/>
</dbReference>
<dbReference type="PANTHER" id="PTHR10695:SF46">
    <property type="entry name" value="BIFUNCTIONAL COENZYME A SYNTHASE-RELATED"/>
    <property type="match status" value="1"/>
</dbReference>
<dbReference type="NCBIfam" id="TIGR00152">
    <property type="entry name" value="dephospho-CoA kinase"/>
    <property type="match status" value="1"/>
</dbReference>
<dbReference type="STRING" id="1291052.FC18_GL001868"/>
<dbReference type="GO" id="GO:0015937">
    <property type="term" value="P:coenzyme A biosynthetic process"/>
    <property type="evidence" value="ECO:0007669"/>
    <property type="project" value="UniProtKB-UniRule"/>
</dbReference>
<comment type="catalytic activity">
    <reaction evidence="3">
        <text>3'-dephospho-CoA + ATP = ADP + CoA + H(+)</text>
        <dbReference type="Rhea" id="RHEA:18245"/>
        <dbReference type="ChEBI" id="CHEBI:15378"/>
        <dbReference type="ChEBI" id="CHEBI:30616"/>
        <dbReference type="ChEBI" id="CHEBI:57287"/>
        <dbReference type="ChEBI" id="CHEBI:57328"/>
        <dbReference type="ChEBI" id="CHEBI:456216"/>
        <dbReference type="EC" id="2.7.1.24"/>
    </reaction>
</comment>
<dbReference type="UniPathway" id="UPA00241">
    <property type="reaction ID" value="UER00356"/>
</dbReference>
<dbReference type="Gene3D" id="3.40.50.300">
    <property type="entry name" value="P-loop containing nucleotide triphosphate hydrolases"/>
    <property type="match status" value="1"/>
</dbReference>
<dbReference type="OrthoDB" id="9812943at2"/>
<dbReference type="PANTHER" id="PTHR10695">
    <property type="entry name" value="DEPHOSPHO-COA KINASE-RELATED"/>
    <property type="match status" value="1"/>
</dbReference>
<comment type="caution">
    <text evidence="5">The sequence shown here is derived from an EMBL/GenBank/DDBJ whole genome shotgun (WGS) entry which is preliminary data.</text>
</comment>
<keyword evidence="3 5" id="KW-0418">Kinase</keyword>
<evidence type="ECO:0000256" key="4">
    <source>
        <dbReference type="NCBIfam" id="TIGR00152"/>
    </source>
</evidence>
<keyword evidence="1 3" id="KW-0547">Nucleotide-binding</keyword>
<protein>
    <recommendedName>
        <fullName evidence="3 4">Dephospho-CoA kinase</fullName>
        <ecNumber evidence="3 4">2.7.1.24</ecNumber>
    </recommendedName>
    <alternativeName>
        <fullName evidence="3">Dephosphocoenzyme A kinase</fullName>
    </alternativeName>
</protein>
<keyword evidence="3" id="KW-0963">Cytoplasm</keyword>
<dbReference type="InterPro" id="IPR027417">
    <property type="entry name" value="P-loop_NTPase"/>
</dbReference>
<evidence type="ECO:0000256" key="1">
    <source>
        <dbReference type="ARBA" id="ARBA00022741"/>
    </source>
</evidence>
<organism evidence="5 6">
    <name type="scientific">Lacticaseibacillus sharpeae JCM 1186 = DSM 20505</name>
    <dbReference type="NCBI Taxonomy" id="1291052"/>
    <lineage>
        <taxon>Bacteria</taxon>
        <taxon>Bacillati</taxon>
        <taxon>Bacillota</taxon>
        <taxon>Bacilli</taxon>
        <taxon>Lactobacillales</taxon>
        <taxon>Lactobacillaceae</taxon>
        <taxon>Lacticaseibacillus</taxon>
    </lineage>
</organism>
<dbReference type="EC" id="2.7.1.24" evidence="3 4"/>
<dbReference type="HAMAP" id="MF_00376">
    <property type="entry name" value="Dephospho_CoA_kinase"/>
    <property type="match status" value="1"/>
</dbReference>
<keyword evidence="3" id="KW-0173">Coenzyme A biosynthesis</keyword>
<dbReference type="PATRIC" id="fig|1291052.5.peg.1928"/>
<dbReference type="AlphaFoldDB" id="A0A0R1ZT78"/>
<dbReference type="GO" id="GO:0004140">
    <property type="term" value="F:dephospho-CoA kinase activity"/>
    <property type="evidence" value="ECO:0007669"/>
    <property type="project" value="UniProtKB-UniRule"/>
</dbReference>
<dbReference type="GO" id="GO:0005737">
    <property type="term" value="C:cytoplasm"/>
    <property type="evidence" value="ECO:0007669"/>
    <property type="project" value="UniProtKB-SubCell"/>
</dbReference>
<feature type="binding site" evidence="3">
    <location>
        <begin position="12"/>
        <end position="17"/>
    </location>
    <ligand>
        <name>ATP</name>
        <dbReference type="ChEBI" id="CHEBI:30616"/>
    </ligand>
</feature>
<sequence>MTYKLGVTGGIATGKSSIARELAALGFPVVDADSIARQVVAPGSPLLAAIATEFGAEVVDQDGTLNRPALAQLVFGHDAALGRLNALMQPAIRREFVRQLHAAVATGAEIVVGDVPLLFEQQYQEYFDGIVVAVADKEYQLERIMARDGLSQVQARHRIEAQMPLSSKVQQADFTVNTMGPEELRHVQVMQLVRHIKNLV</sequence>
<comment type="similarity">
    <text evidence="3">Belongs to the CoaE family.</text>
</comment>
<gene>
    <name evidence="3" type="primary">coaE</name>
    <name evidence="5" type="ORF">FC18_GL001868</name>
</gene>
<dbReference type="RefSeq" id="WP_054679844.1">
    <property type="nucleotide sequence ID" value="NZ_AYYO01000041.1"/>
</dbReference>
<dbReference type="CDD" id="cd02022">
    <property type="entry name" value="DPCK"/>
    <property type="match status" value="1"/>
</dbReference>
<comment type="subcellular location">
    <subcellularLocation>
        <location evidence="3">Cytoplasm</location>
    </subcellularLocation>
</comment>
<comment type="pathway">
    <text evidence="3">Cofactor biosynthesis; coenzyme A biosynthesis; CoA from (R)-pantothenate: step 5/5.</text>
</comment>
<reference evidence="5 6" key="1">
    <citation type="journal article" date="2015" name="Genome Announc.">
        <title>Expanding the biotechnology potential of lactobacilli through comparative genomics of 213 strains and associated genera.</title>
        <authorList>
            <person name="Sun Z."/>
            <person name="Harris H.M."/>
            <person name="McCann A."/>
            <person name="Guo C."/>
            <person name="Argimon S."/>
            <person name="Zhang W."/>
            <person name="Yang X."/>
            <person name="Jeffery I.B."/>
            <person name="Cooney J.C."/>
            <person name="Kagawa T.F."/>
            <person name="Liu W."/>
            <person name="Song Y."/>
            <person name="Salvetti E."/>
            <person name="Wrobel A."/>
            <person name="Rasinkangas P."/>
            <person name="Parkhill J."/>
            <person name="Rea M.C."/>
            <person name="O'Sullivan O."/>
            <person name="Ritari J."/>
            <person name="Douillard F.P."/>
            <person name="Paul Ross R."/>
            <person name="Yang R."/>
            <person name="Briner A.E."/>
            <person name="Felis G.E."/>
            <person name="de Vos W.M."/>
            <person name="Barrangou R."/>
            <person name="Klaenhammer T.R."/>
            <person name="Caufield P.W."/>
            <person name="Cui Y."/>
            <person name="Zhang H."/>
            <person name="O'Toole P.W."/>
        </authorList>
    </citation>
    <scope>NUCLEOTIDE SEQUENCE [LARGE SCALE GENOMIC DNA]</scope>
    <source>
        <strain evidence="5 6">DSM 20505</strain>
    </source>
</reference>
<dbReference type="Pfam" id="PF01121">
    <property type="entry name" value="CoaE"/>
    <property type="match status" value="1"/>
</dbReference>